<name>A0A2U3LYD3_9FIRM</name>
<dbReference type="OrthoDB" id="2084466at2"/>
<dbReference type="Proteomes" id="UP000238916">
    <property type="component" value="Unassembled WGS sequence"/>
</dbReference>
<evidence type="ECO:0000313" key="1">
    <source>
        <dbReference type="EMBL" id="SPF56957.1"/>
    </source>
</evidence>
<accession>A0A2U3LYD3</accession>
<evidence type="ECO:0000313" key="2">
    <source>
        <dbReference type="Proteomes" id="UP000238916"/>
    </source>
</evidence>
<reference evidence="2" key="1">
    <citation type="submission" date="2018-02" db="EMBL/GenBank/DDBJ databases">
        <authorList>
            <person name="Hausmann B."/>
        </authorList>
    </citation>
    <scope>NUCLEOTIDE SEQUENCE [LARGE SCALE GENOMIC DNA]</scope>
    <source>
        <strain evidence="2">Peat soil MAG SbF1</strain>
    </source>
</reference>
<dbReference type="AlphaFoldDB" id="A0A2U3LYD3"/>
<gene>
    <name evidence="1" type="ORF">SBF1_9560001</name>
</gene>
<dbReference type="EMBL" id="OMOF01000952">
    <property type="protein sequence ID" value="SPF56957.1"/>
    <property type="molecule type" value="Genomic_DNA"/>
</dbReference>
<organism evidence="1 2">
    <name type="scientific">Candidatus Desulfosporosinus infrequens</name>
    <dbReference type="NCBI Taxonomy" id="2043169"/>
    <lineage>
        <taxon>Bacteria</taxon>
        <taxon>Bacillati</taxon>
        <taxon>Bacillota</taxon>
        <taxon>Clostridia</taxon>
        <taxon>Eubacteriales</taxon>
        <taxon>Desulfitobacteriaceae</taxon>
        <taxon>Desulfosporosinus</taxon>
    </lineage>
</organism>
<sequence>MRELAFKTSRFLRHQGQFHVGDRVVTYNQCKGIVVRVDIDESGEFIVVRLDIPYAEFAYDLDELKVIQ</sequence>
<protein>
    <submittedName>
        <fullName evidence="1">Uncharacterized protein</fullName>
    </submittedName>
</protein>
<proteinExistence type="predicted"/>